<feature type="transmembrane region" description="Helical" evidence="8">
    <location>
        <begin position="99"/>
        <end position="130"/>
    </location>
</feature>
<feature type="transmembrane region" description="Helical" evidence="8">
    <location>
        <begin position="200"/>
        <end position="221"/>
    </location>
</feature>
<accession>A0ABV1VXB6</accession>
<feature type="transmembrane region" description="Helical" evidence="8">
    <location>
        <begin position="169"/>
        <end position="188"/>
    </location>
</feature>
<dbReference type="RefSeq" id="WP_158103837.1">
    <property type="nucleotide sequence ID" value="NZ_MUBM01000073.1"/>
</dbReference>
<comment type="subcellular location">
    <subcellularLocation>
        <location evidence="1">Membrane</location>
        <topology evidence="1">Multi-pass membrane protein</topology>
    </subcellularLocation>
</comment>
<comment type="similarity">
    <text evidence="2 7">Belongs to the purine-cytosine permease (2.A.39) family.</text>
</comment>
<keyword evidence="6 7" id="KW-0472">Membrane</keyword>
<feature type="transmembrane region" description="Helical" evidence="8">
    <location>
        <begin position="282"/>
        <end position="301"/>
    </location>
</feature>
<gene>
    <name evidence="9" type="ORF">ABT317_03905</name>
</gene>
<evidence type="ECO:0000313" key="9">
    <source>
        <dbReference type="EMBL" id="MER6976201.1"/>
    </source>
</evidence>
<dbReference type="InterPro" id="IPR001248">
    <property type="entry name" value="Pur-cyt_permease"/>
</dbReference>
<keyword evidence="10" id="KW-1185">Reference proteome</keyword>
<dbReference type="PANTHER" id="PTHR31806">
    <property type="entry name" value="PURINE-CYTOSINE PERMEASE FCY2-RELATED"/>
    <property type="match status" value="1"/>
</dbReference>
<reference evidence="9 10" key="1">
    <citation type="submission" date="2024-06" db="EMBL/GenBank/DDBJ databases">
        <title>The Natural Products Discovery Center: Release of the First 8490 Sequenced Strains for Exploring Actinobacteria Biosynthetic Diversity.</title>
        <authorList>
            <person name="Kalkreuter E."/>
            <person name="Kautsar S.A."/>
            <person name="Yang D."/>
            <person name="Bader C.D."/>
            <person name="Teijaro C.N."/>
            <person name="Fluegel L."/>
            <person name="Davis C.M."/>
            <person name="Simpson J.R."/>
            <person name="Lauterbach L."/>
            <person name="Steele A.D."/>
            <person name="Gui C."/>
            <person name="Meng S."/>
            <person name="Li G."/>
            <person name="Viehrig K."/>
            <person name="Ye F."/>
            <person name="Su P."/>
            <person name="Kiefer A.F."/>
            <person name="Nichols A."/>
            <person name="Cepeda A.J."/>
            <person name="Yan W."/>
            <person name="Fan B."/>
            <person name="Jiang Y."/>
            <person name="Adhikari A."/>
            <person name="Zheng C.-J."/>
            <person name="Schuster L."/>
            <person name="Cowan T.M."/>
            <person name="Smanski M.J."/>
            <person name="Chevrette M.G."/>
            <person name="De Carvalho L.P.S."/>
            <person name="Shen B."/>
        </authorList>
    </citation>
    <scope>NUCLEOTIDE SEQUENCE [LARGE SCALE GENOMIC DNA]</scope>
    <source>
        <strain evidence="9 10">NPDC000634</strain>
    </source>
</reference>
<evidence type="ECO:0000256" key="6">
    <source>
        <dbReference type="ARBA" id="ARBA00023136"/>
    </source>
</evidence>
<dbReference type="InterPro" id="IPR026030">
    <property type="entry name" value="Pur-cyt_permease_Fcy2/21/22"/>
</dbReference>
<feature type="transmembrane region" description="Helical" evidence="8">
    <location>
        <begin position="136"/>
        <end position="157"/>
    </location>
</feature>
<evidence type="ECO:0000313" key="10">
    <source>
        <dbReference type="Proteomes" id="UP001458415"/>
    </source>
</evidence>
<keyword evidence="4 8" id="KW-0812">Transmembrane</keyword>
<evidence type="ECO:0000256" key="5">
    <source>
        <dbReference type="ARBA" id="ARBA00022989"/>
    </source>
</evidence>
<comment type="caution">
    <text evidence="9">The sequence shown here is derived from an EMBL/GenBank/DDBJ whole genome shotgun (WGS) entry which is preliminary data.</text>
</comment>
<feature type="transmembrane region" description="Helical" evidence="8">
    <location>
        <begin position="59"/>
        <end position="79"/>
    </location>
</feature>
<dbReference type="Gene3D" id="1.10.4160.10">
    <property type="entry name" value="Hydantoin permease"/>
    <property type="match status" value="1"/>
</dbReference>
<dbReference type="Proteomes" id="UP001458415">
    <property type="component" value="Unassembled WGS sequence"/>
</dbReference>
<feature type="transmembrane region" description="Helical" evidence="8">
    <location>
        <begin position="32"/>
        <end position="53"/>
    </location>
</feature>
<evidence type="ECO:0000256" key="1">
    <source>
        <dbReference type="ARBA" id="ARBA00004141"/>
    </source>
</evidence>
<evidence type="ECO:0000256" key="8">
    <source>
        <dbReference type="SAM" id="Phobius"/>
    </source>
</evidence>
<feature type="transmembrane region" description="Helical" evidence="8">
    <location>
        <begin position="443"/>
        <end position="459"/>
    </location>
</feature>
<name>A0ABV1VXB6_9ACTN</name>
<protein>
    <submittedName>
        <fullName evidence="9">Cytosine permease</fullName>
    </submittedName>
</protein>
<evidence type="ECO:0000256" key="4">
    <source>
        <dbReference type="ARBA" id="ARBA00022692"/>
    </source>
</evidence>
<dbReference type="PANTHER" id="PTHR31806:SF1">
    <property type="entry name" value="PURINE-CYTOSINE PERMEASE FCY2-RELATED"/>
    <property type="match status" value="1"/>
</dbReference>
<feature type="transmembrane region" description="Helical" evidence="8">
    <location>
        <begin position="406"/>
        <end position="431"/>
    </location>
</feature>
<evidence type="ECO:0000256" key="3">
    <source>
        <dbReference type="ARBA" id="ARBA00022448"/>
    </source>
</evidence>
<dbReference type="PIRSF" id="PIRSF002744">
    <property type="entry name" value="Pur-cyt_permease"/>
    <property type="match status" value="1"/>
</dbReference>
<dbReference type="Pfam" id="PF02133">
    <property type="entry name" value="Transp_cyt_pur"/>
    <property type="match status" value="1"/>
</dbReference>
<organism evidence="9 10">
    <name type="scientific">Streptomyces carpinensis</name>
    <dbReference type="NCBI Taxonomy" id="66369"/>
    <lineage>
        <taxon>Bacteria</taxon>
        <taxon>Bacillati</taxon>
        <taxon>Actinomycetota</taxon>
        <taxon>Actinomycetes</taxon>
        <taxon>Kitasatosporales</taxon>
        <taxon>Streptomycetaceae</taxon>
        <taxon>Streptomyces</taxon>
    </lineage>
</organism>
<feature type="transmembrane region" description="Helical" evidence="8">
    <location>
        <begin position="365"/>
        <end position="385"/>
    </location>
</feature>
<evidence type="ECO:0000256" key="7">
    <source>
        <dbReference type="PIRNR" id="PIRNR002744"/>
    </source>
</evidence>
<sequence length="475" mass="50738">MRTDERSRSGGIETHTIDFIPSTERRGKPWHLFTLWFGANSVIVSVVTASILVGGGMSFAWSVAAIVIGFALGGFLAAFHSAQGPQLGIPQMIQSRAQFGYVGGVVPMIIAEINYLVFFAAAPAICGLLANAVWGWNVYLVAVVVTAITFVVALFGYDLSHRLAKYLSVASVVVFGILTILVLSHSGIDHPTTHNLHTGGFQTGLFLTGIAVTFVYAAGYAPYIADYSRYLPESTSTRATAWWTYAGIVISGIWLFVLGAYLTTVTGFGVDTLGSVVQVSDSFSKAFTALLVIVVMGIQVLQGSLSMYAGGNTAISIATSLRRTVAPVEASLRTRLWSLVPFALVCLVATIAYSKSFTSAFTDALGVVLILLIPWSAINLADFYFVRDGHYDVEAIFDPNGEYGRVNVAGAISFLLGFVVELPFANLGFWAGPVAHKLDGGDLSWLVGIVVSGACYLFMTRTARVAVSTPEVSTR</sequence>
<keyword evidence="3 7" id="KW-0813">Transport</keyword>
<dbReference type="EMBL" id="JBEPCU010000028">
    <property type="protein sequence ID" value="MER6976201.1"/>
    <property type="molecule type" value="Genomic_DNA"/>
</dbReference>
<feature type="transmembrane region" description="Helical" evidence="8">
    <location>
        <begin position="242"/>
        <end position="262"/>
    </location>
</feature>
<feature type="transmembrane region" description="Helical" evidence="8">
    <location>
        <begin position="336"/>
        <end position="353"/>
    </location>
</feature>
<evidence type="ECO:0000256" key="2">
    <source>
        <dbReference type="ARBA" id="ARBA00008974"/>
    </source>
</evidence>
<proteinExistence type="inferred from homology"/>
<keyword evidence="5 8" id="KW-1133">Transmembrane helix</keyword>